<proteinExistence type="predicted"/>
<comment type="caution">
    <text evidence="2">The sequence shown here is derived from an EMBL/GenBank/DDBJ whole genome shotgun (WGS) entry which is preliminary data.</text>
</comment>
<dbReference type="Proteomes" id="UP000241769">
    <property type="component" value="Unassembled WGS sequence"/>
</dbReference>
<evidence type="ECO:0000256" key="1">
    <source>
        <dbReference type="SAM" id="MobiDB-lite"/>
    </source>
</evidence>
<dbReference type="EMBL" id="MDYQ01000257">
    <property type="protein sequence ID" value="PRP77632.1"/>
    <property type="molecule type" value="Genomic_DNA"/>
</dbReference>
<feature type="region of interest" description="Disordered" evidence="1">
    <location>
        <begin position="74"/>
        <end position="105"/>
    </location>
</feature>
<dbReference type="AlphaFoldDB" id="A0A2P6N100"/>
<sequence>MTDNLEFRSGNQAERQEEASFLERINTLLASGEDQIINMEEGLYRWITRQKKSSRRLYDEHRLFLVPQLSHSPPISAAVSPGSTSGLAAESVHAPTESPDVRTKQKSLIKRSLRDLNETSVHILDDEIIGSLERLSNRCDRADGQKKKA</sequence>
<protein>
    <submittedName>
        <fullName evidence="2">Uncharacterized protein</fullName>
    </submittedName>
</protein>
<accession>A0A2P6N100</accession>
<organism evidence="2 3">
    <name type="scientific">Planoprotostelium fungivorum</name>
    <dbReference type="NCBI Taxonomy" id="1890364"/>
    <lineage>
        <taxon>Eukaryota</taxon>
        <taxon>Amoebozoa</taxon>
        <taxon>Evosea</taxon>
        <taxon>Variosea</taxon>
        <taxon>Cavosteliida</taxon>
        <taxon>Cavosteliaceae</taxon>
        <taxon>Planoprotostelium</taxon>
    </lineage>
</organism>
<evidence type="ECO:0000313" key="3">
    <source>
        <dbReference type="Proteomes" id="UP000241769"/>
    </source>
</evidence>
<name>A0A2P6N100_9EUKA</name>
<keyword evidence="3" id="KW-1185">Reference proteome</keyword>
<dbReference type="InParanoid" id="A0A2P6N100"/>
<reference evidence="2 3" key="1">
    <citation type="journal article" date="2018" name="Genome Biol. Evol.">
        <title>Multiple Roots of Fruiting Body Formation in Amoebozoa.</title>
        <authorList>
            <person name="Hillmann F."/>
            <person name="Forbes G."/>
            <person name="Novohradska S."/>
            <person name="Ferling I."/>
            <person name="Riege K."/>
            <person name="Groth M."/>
            <person name="Westermann M."/>
            <person name="Marz M."/>
            <person name="Spaller T."/>
            <person name="Winckler T."/>
            <person name="Schaap P."/>
            <person name="Glockner G."/>
        </authorList>
    </citation>
    <scope>NUCLEOTIDE SEQUENCE [LARGE SCALE GENOMIC DNA]</scope>
    <source>
        <strain evidence="2 3">Jena</strain>
    </source>
</reference>
<gene>
    <name evidence="2" type="ORF">PROFUN_00493</name>
</gene>
<evidence type="ECO:0000313" key="2">
    <source>
        <dbReference type="EMBL" id="PRP77632.1"/>
    </source>
</evidence>